<organism evidence="1 2">
    <name type="scientific">Undibacterium aquatile</name>
    <dbReference type="NCBI Taxonomy" id="1537398"/>
    <lineage>
        <taxon>Bacteria</taxon>
        <taxon>Pseudomonadati</taxon>
        <taxon>Pseudomonadota</taxon>
        <taxon>Betaproteobacteria</taxon>
        <taxon>Burkholderiales</taxon>
        <taxon>Oxalobacteraceae</taxon>
        <taxon>Undibacterium</taxon>
    </lineage>
</organism>
<evidence type="ECO:0008006" key="3">
    <source>
        <dbReference type="Google" id="ProtNLM"/>
    </source>
</evidence>
<dbReference type="RefSeq" id="WP_190479994.1">
    <property type="nucleotide sequence ID" value="NZ_JACOFT010000004.1"/>
</dbReference>
<name>A0ABR6XHC8_9BURK</name>
<dbReference type="Gene3D" id="1.25.40.10">
    <property type="entry name" value="Tetratricopeptide repeat domain"/>
    <property type="match status" value="1"/>
</dbReference>
<reference evidence="1 2" key="1">
    <citation type="submission" date="2020-08" db="EMBL/GenBank/DDBJ databases">
        <title>Novel species isolated from subtropical streams in China.</title>
        <authorList>
            <person name="Lu H."/>
        </authorList>
    </citation>
    <scope>NUCLEOTIDE SEQUENCE [LARGE SCALE GENOMIC DNA]</scope>
    <source>
        <strain evidence="1 2">CCTCC AB 2015119</strain>
    </source>
</reference>
<dbReference type="EMBL" id="JACOFT010000004">
    <property type="protein sequence ID" value="MBC3812313.1"/>
    <property type="molecule type" value="Genomic_DNA"/>
</dbReference>
<proteinExistence type="predicted"/>
<dbReference type="InterPro" id="IPR011990">
    <property type="entry name" value="TPR-like_helical_dom_sf"/>
</dbReference>
<sequence>MKKIFIFFLLLMNIQTQTIAVEKEKSAQLKVAQELFNDATNDKSPTLIEMDEVLKKISGISPKAGISIERQLSLLKIQVFQYKYSLIESPQFKDNKGGRMFLLQAKKIAEDWLARYPNDVDFLIQLQLLQVTLREPSGATIKKLIEIDPNNGSYHLLLYLDYFYNREFDHALEELVKAIKVETNILRKIEYMEKGLSLAHDAECSFENDLIKKLEKVHHLLRSNQSAPPENSVDYRRLVNEFKKVEIDYINMLDIQNCASLAPRTFPSNSH</sequence>
<dbReference type="Proteomes" id="UP000637632">
    <property type="component" value="Unassembled WGS sequence"/>
</dbReference>
<protein>
    <recommendedName>
        <fullName evidence="3">Tetratricopeptide repeat protein</fullName>
    </recommendedName>
</protein>
<evidence type="ECO:0000313" key="1">
    <source>
        <dbReference type="EMBL" id="MBC3812313.1"/>
    </source>
</evidence>
<comment type="caution">
    <text evidence="1">The sequence shown here is derived from an EMBL/GenBank/DDBJ whole genome shotgun (WGS) entry which is preliminary data.</text>
</comment>
<keyword evidence="2" id="KW-1185">Reference proteome</keyword>
<accession>A0ABR6XHC8</accession>
<evidence type="ECO:0000313" key="2">
    <source>
        <dbReference type="Proteomes" id="UP000637632"/>
    </source>
</evidence>
<gene>
    <name evidence="1" type="ORF">H8K26_12755</name>
</gene>